<dbReference type="SMART" id="SM00382">
    <property type="entry name" value="AAA"/>
    <property type="match status" value="1"/>
</dbReference>
<evidence type="ECO:0000313" key="11">
    <source>
        <dbReference type="EMBL" id="STY71532.1"/>
    </source>
</evidence>
<dbReference type="PANTHER" id="PTHR42771">
    <property type="entry name" value="IRON(3+)-HYDROXAMATE IMPORT ATP-BINDING PROTEIN FHUC"/>
    <property type="match status" value="1"/>
</dbReference>
<dbReference type="InterPro" id="IPR017871">
    <property type="entry name" value="ABC_transporter-like_CS"/>
</dbReference>
<evidence type="ECO:0000256" key="4">
    <source>
        <dbReference type="ARBA" id="ARBA00022496"/>
    </source>
</evidence>
<dbReference type="PROSITE" id="PS50893">
    <property type="entry name" value="ABC_TRANSPORTER_2"/>
    <property type="match status" value="1"/>
</dbReference>
<organism evidence="11 12">
    <name type="scientific">Megamonas hypermegale</name>
    <dbReference type="NCBI Taxonomy" id="158847"/>
    <lineage>
        <taxon>Bacteria</taxon>
        <taxon>Bacillati</taxon>
        <taxon>Bacillota</taxon>
        <taxon>Negativicutes</taxon>
        <taxon>Selenomonadales</taxon>
        <taxon>Selenomonadaceae</taxon>
        <taxon>Megamonas</taxon>
    </lineage>
</organism>
<dbReference type="Proteomes" id="UP000255234">
    <property type="component" value="Unassembled WGS sequence"/>
</dbReference>
<evidence type="ECO:0000313" key="12">
    <source>
        <dbReference type="Proteomes" id="UP000255234"/>
    </source>
</evidence>
<dbReference type="GO" id="GO:0005886">
    <property type="term" value="C:plasma membrane"/>
    <property type="evidence" value="ECO:0007669"/>
    <property type="project" value="UniProtKB-SubCell"/>
</dbReference>
<dbReference type="SUPFAM" id="SSF52540">
    <property type="entry name" value="P-loop containing nucleoside triphosphate hydrolases"/>
    <property type="match status" value="1"/>
</dbReference>
<name>A0A378NT20_9FIRM</name>
<dbReference type="PANTHER" id="PTHR42771:SF2">
    <property type="entry name" value="IRON(3+)-HYDROXAMATE IMPORT ATP-BINDING PROTEIN FHUC"/>
    <property type="match status" value="1"/>
</dbReference>
<dbReference type="GO" id="GO:0006826">
    <property type="term" value="P:iron ion transport"/>
    <property type="evidence" value="ECO:0007669"/>
    <property type="project" value="UniProtKB-KW"/>
</dbReference>
<dbReference type="InterPro" id="IPR003439">
    <property type="entry name" value="ABC_transporter-like_ATP-bd"/>
</dbReference>
<evidence type="ECO:0000256" key="5">
    <source>
        <dbReference type="ARBA" id="ARBA00022741"/>
    </source>
</evidence>
<protein>
    <submittedName>
        <fullName evidence="11">Probable siderophore transport system ATP-binding protein YusV</fullName>
    </submittedName>
</protein>
<evidence type="ECO:0000256" key="2">
    <source>
        <dbReference type="ARBA" id="ARBA00022448"/>
    </source>
</evidence>
<evidence type="ECO:0000259" key="10">
    <source>
        <dbReference type="PROSITE" id="PS50893"/>
    </source>
</evidence>
<evidence type="ECO:0000256" key="6">
    <source>
        <dbReference type="ARBA" id="ARBA00022840"/>
    </source>
</evidence>
<dbReference type="AlphaFoldDB" id="A0A378NT20"/>
<dbReference type="InterPro" id="IPR051535">
    <property type="entry name" value="Siderophore_ABC-ATPase"/>
</dbReference>
<keyword evidence="6 11" id="KW-0067">ATP-binding</keyword>
<dbReference type="InterPro" id="IPR003593">
    <property type="entry name" value="AAA+_ATPase"/>
</dbReference>
<keyword evidence="8" id="KW-0406">Ion transport</keyword>
<reference evidence="11 12" key="1">
    <citation type="submission" date="2018-06" db="EMBL/GenBank/DDBJ databases">
        <authorList>
            <consortium name="Pathogen Informatics"/>
            <person name="Doyle S."/>
        </authorList>
    </citation>
    <scope>NUCLEOTIDE SEQUENCE [LARGE SCALE GENOMIC DNA]</scope>
    <source>
        <strain evidence="11 12">NCTC10571</strain>
    </source>
</reference>
<evidence type="ECO:0000256" key="3">
    <source>
        <dbReference type="ARBA" id="ARBA00022475"/>
    </source>
</evidence>
<dbReference type="Pfam" id="PF00005">
    <property type="entry name" value="ABC_tran"/>
    <property type="match status" value="1"/>
</dbReference>
<accession>A0A378NT20</accession>
<evidence type="ECO:0000256" key="8">
    <source>
        <dbReference type="ARBA" id="ARBA00023065"/>
    </source>
</evidence>
<dbReference type="Gene3D" id="3.40.50.300">
    <property type="entry name" value="P-loop containing nucleotide triphosphate hydrolases"/>
    <property type="match status" value="1"/>
</dbReference>
<keyword evidence="7" id="KW-0408">Iron</keyword>
<feature type="domain" description="ABC transporter" evidence="10">
    <location>
        <begin position="3"/>
        <end position="239"/>
    </location>
</feature>
<dbReference type="GO" id="GO:0005524">
    <property type="term" value="F:ATP binding"/>
    <property type="evidence" value="ECO:0007669"/>
    <property type="project" value="UniProtKB-KW"/>
</dbReference>
<dbReference type="GO" id="GO:0016887">
    <property type="term" value="F:ATP hydrolysis activity"/>
    <property type="evidence" value="ECO:0007669"/>
    <property type="project" value="InterPro"/>
</dbReference>
<keyword evidence="9" id="KW-0472">Membrane</keyword>
<sequence length="266" mass="30132">MILQADKLTLQYGQKIIADKLNFKVDKSEIISIIGPNGSGKSTLLKSLGRLLKPTHGTVLLEGKDIQKMKPGDIARKMSILPQSSTAPMDMTVYDLVCYGRMPHQGLFSSPNKIDEEKIEEALTQTNTSHMRYRRLDTLSGGERQRAWLAMAIAQNPEILLLDEPTTYLDVKHQLDLMNLVYKLYETRKITVIMVLHDLNHAARYSHRLVAVKKGKIFAEGLVQDVFTEKILCDLYDVETSVMSLEQNGQKHLVCFPYDVKQGEKN</sequence>
<dbReference type="RefSeq" id="WP_018999543.1">
    <property type="nucleotide sequence ID" value="NZ_UGPP01000001.1"/>
</dbReference>
<keyword evidence="5" id="KW-0547">Nucleotide-binding</keyword>
<dbReference type="InterPro" id="IPR027417">
    <property type="entry name" value="P-loop_NTPase"/>
</dbReference>
<dbReference type="PROSITE" id="PS00211">
    <property type="entry name" value="ABC_TRANSPORTER_1"/>
    <property type="match status" value="1"/>
</dbReference>
<dbReference type="STRING" id="1122216.GCA_000423385_00269"/>
<dbReference type="FunFam" id="3.40.50.300:FF:000134">
    <property type="entry name" value="Iron-enterobactin ABC transporter ATP-binding protein"/>
    <property type="match status" value="1"/>
</dbReference>
<keyword evidence="2" id="KW-0813">Transport</keyword>
<dbReference type="CDD" id="cd03214">
    <property type="entry name" value="ABC_Iron-Siderophores_B12_Hemin"/>
    <property type="match status" value="1"/>
</dbReference>
<evidence type="ECO:0000256" key="9">
    <source>
        <dbReference type="ARBA" id="ARBA00023136"/>
    </source>
</evidence>
<evidence type="ECO:0000256" key="1">
    <source>
        <dbReference type="ARBA" id="ARBA00004202"/>
    </source>
</evidence>
<proteinExistence type="predicted"/>
<dbReference type="EMBL" id="UGPP01000001">
    <property type="protein sequence ID" value="STY71532.1"/>
    <property type="molecule type" value="Genomic_DNA"/>
</dbReference>
<keyword evidence="4" id="KW-0410">Iron transport</keyword>
<evidence type="ECO:0000256" key="7">
    <source>
        <dbReference type="ARBA" id="ARBA00023004"/>
    </source>
</evidence>
<comment type="subcellular location">
    <subcellularLocation>
        <location evidence="1">Cell membrane</location>
        <topology evidence="1">Peripheral membrane protein</topology>
    </subcellularLocation>
</comment>
<keyword evidence="3" id="KW-1003">Cell membrane</keyword>
<gene>
    <name evidence="11" type="primary">yusV_1</name>
    <name evidence="11" type="ORF">NCTC10571_01688</name>
</gene>